<dbReference type="GeneID" id="57334735"/>
<dbReference type="EMBL" id="JADSJR010000028">
    <property type="protein sequence ID" value="MBG2915913.1"/>
    <property type="molecule type" value="Genomic_DNA"/>
</dbReference>
<protein>
    <submittedName>
        <fullName evidence="1">HlyD family secretion protein</fullName>
    </submittedName>
</protein>
<name>A0A6G6SYE9_9GAMM</name>
<dbReference type="PANTHER" id="PTHR30386">
    <property type="entry name" value="MEMBRANE FUSION SUBUNIT OF EMRAB-TOLC MULTIDRUG EFFLUX PUMP"/>
    <property type="match status" value="1"/>
</dbReference>
<dbReference type="InterPro" id="IPR050739">
    <property type="entry name" value="MFP"/>
</dbReference>
<dbReference type="RefSeq" id="WP_075674274.1">
    <property type="nucleotide sequence ID" value="NZ_CP047349.1"/>
</dbReference>
<dbReference type="Gene3D" id="2.40.30.170">
    <property type="match status" value="1"/>
</dbReference>
<evidence type="ECO:0000313" key="2">
    <source>
        <dbReference type="Proteomes" id="UP000612266"/>
    </source>
</evidence>
<dbReference type="SUPFAM" id="SSF111369">
    <property type="entry name" value="HlyD-like secretion proteins"/>
    <property type="match status" value="1"/>
</dbReference>
<dbReference type="Proteomes" id="UP000612266">
    <property type="component" value="Unassembled WGS sequence"/>
</dbReference>
<accession>A0A6G6SYE9</accession>
<evidence type="ECO:0000313" key="1">
    <source>
        <dbReference type="EMBL" id="MBG2915913.1"/>
    </source>
</evidence>
<gene>
    <name evidence="1" type="ORF">I4901_16205</name>
</gene>
<comment type="caution">
    <text evidence="1">The sequence shown here is derived from an EMBL/GenBank/DDBJ whole genome shotgun (WGS) entry which is preliminary data.</text>
</comment>
<sequence length="366" mass="41576">MKNTSSRKEKIMQFIMTYTPWIAVILVIVLITTATLDWDKWRSDARYQTTDNAYIKTDPTILKSRMTGFISEIKKEDYQFVKQGDVIAIINDNEQLLSKKAAIAEFKKAQLQFNNLKEEIKASELNIETLHNRYEATVIDVAQAKRNPLLRKDLIRSGAITQQNYLDAQSDLQRLIKLQSAAKNEWEQAKQSLVLLKAQEEIRLTEKNIAQTRYQQTETELTYTRIEAPFDAQLNKIKVNLGSLVTPGTEIVTLTPLNHIYIIANLKETQIKKILPEQTVSIKIDAFPNEIYQGKVRYIGAQSSGESALIPADNASGNFTKVVQRIPVYITFDSNNKLFAKLRAGMSVEIKIDTESLSIEEVDGDA</sequence>
<organism evidence="1 2">
    <name type="scientific">Proteus terrae subsp. cibarius</name>
    <dbReference type="NCBI Taxonomy" id="626774"/>
    <lineage>
        <taxon>Bacteria</taxon>
        <taxon>Pseudomonadati</taxon>
        <taxon>Pseudomonadota</taxon>
        <taxon>Gammaproteobacteria</taxon>
        <taxon>Enterobacterales</taxon>
        <taxon>Morganellaceae</taxon>
        <taxon>Proteus</taxon>
    </lineage>
</organism>
<reference evidence="1" key="1">
    <citation type="submission" date="2020-11" db="EMBL/GenBank/DDBJ databases">
        <title>Enhanced detection system for hospital associated transmission using whole genome sequencing surveillance.</title>
        <authorList>
            <person name="Harrison L.H."/>
            <person name="Van Tyne D."/>
            <person name="Marsh J.W."/>
            <person name="Griffith M.P."/>
            <person name="Snyder D.J."/>
            <person name="Cooper V.S."/>
            <person name="Mustapha M."/>
        </authorList>
    </citation>
    <scope>NUCLEOTIDE SEQUENCE</scope>
    <source>
        <strain evidence="1">PR00070</strain>
    </source>
</reference>
<dbReference type="PANTHER" id="PTHR30386:SF24">
    <property type="entry name" value="MULTIDRUG RESISTANCE EFFLUX PUMP"/>
    <property type="match status" value="1"/>
</dbReference>
<dbReference type="AlphaFoldDB" id="A0A6G6SYE9"/>
<proteinExistence type="predicted"/>